<organism evidence="1 2">
    <name type="scientific">Cichorium intybus</name>
    <name type="common">Chicory</name>
    <dbReference type="NCBI Taxonomy" id="13427"/>
    <lineage>
        <taxon>Eukaryota</taxon>
        <taxon>Viridiplantae</taxon>
        <taxon>Streptophyta</taxon>
        <taxon>Embryophyta</taxon>
        <taxon>Tracheophyta</taxon>
        <taxon>Spermatophyta</taxon>
        <taxon>Magnoliopsida</taxon>
        <taxon>eudicotyledons</taxon>
        <taxon>Gunneridae</taxon>
        <taxon>Pentapetalae</taxon>
        <taxon>asterids</taxon>
        <taxon>campanulids</taxon>
        <taxon>Asterales</taxon>
        <taxon>Asteraceae</taxon>
        <taxon>Cichorioideae</taxon>
        <taxon>Cichorieae</taxon>
        <taxon>Cichoriinae</taxon>
        <taxon>Cichorium</taxon>
    </lineage>
</organism>
<proteinExistence type="predicted"/>
<reference evidence="1 2" key="2">
    <citation type="journal article" date="2022" name="Mol. Ecol. Resour.">
        <title>The genomes of chicory, endive, great burdock and yacon provide insights into Asteraceae paleo-polyploidization history and plant inulin production.</title>
        <authorList>
            <person name="Fan W."/>
            <person name="Wang S."/>
            <person name="Wang H."/>
            <person name="Wang A."/>
            <person name="Jiang F."/>
            <person name="Liu H."/>
            <person name="Zhao H."/>
            <person name="Xu D."/>
            <person name="Zhang Y."/>
        </authorList>
    </citation>
    <scope>NUCLEOTIDE SEQUENCE [LARGE SCALE GENOMIC DNA]</scope>
    <source>
        <strain evidence="2">cv. Punajuju</strain>
        <tissue evidence="1">Leaves</tissue>
    </source>
</reference>
<keyword evidence="2" id="KW-1185">Reference proteome</keyword>
<gene>
    <name evidence="1" type="ORF">L2E82_36866</name>
</gene>
<evidence type="ECO:0000313" key="2">
    <source>
        <dbReference type="Proteomes" id="UP001055811"/>
    </source>
</evidence>
<protein>
    <submittedName>
        <fullName evidence="1">Uncharacterized protein</fullName>
    </submittedName>
</protein>
<dbReference type="EMBL" id="CM042015">
    <property type="protein sequence ID" value="KAI3707930.1"/>
    <property type="molecule type" value="Genomic_DNA"/>
</dbReference>
<accession>A0ACB9ADA2</accession>
<dbReference type="Proteomes" id="UP001055811">
    <property type="component" value="Linkage Group LG07"/>
</dbReference>
<sequence>MSILKCFLLVLILPYSDSLNFSFPNISNNDFHEILIAEAASLSDRGIQVTPERNDKQESSRAGRAIYFSPFHLWNKTSGELASFSTSFSFVIDSNFSTQYGDGLTFFLAESKYQINGGGAMGLPFDITTNLTISQFVAVEFDTFPNGWDPVDSNTHAPIGDHVGINVNSLTSVSFLKWWSNITYGRECQAWIDYDSVSKILSVSFTGFQNNIVVRQVGLNHTIDLRDELPEEVIFGFSAATGSLFEKNNVKSWTFNGSILQINESNSVPPSPSPVNMLPPTPSLDPVKGKKGNKGTGYMVGLIAGACVVVALLAVIAILCWRKRKTRGDEAEELVLGKSRENQILLVELVWEVYGTGTLLEAVDPRLGSDYEEEEVKRLMIVGLWCVHPNPQLRPPMTQVIQVLKYDAFLPILPSKMPVASYLSSPTSFSYGVASHQTQSSSSTSYTGS</sequence>
<evidence type="ECO:0000313" key="1">
    <source>
        <dbReference type="EMBL" id="KAI3707930.1"/>
    </source>
</evidence>
<reference evidence="2" key="1">
    <citation type="journal article" date="2022" name="Mol. Ecol. Resour.">
        <title>The genomes of chicory, endive, great burdock and yacon provide insights into Asteraceae palaeo-polyploidization history and plant inulin production.</title>
        <authorList>
            <person name="Fan W."/>
            <person name="Wang S."/>
            <person name="Wang H."/>
            <person name="Wang A."/>
            <person name="Jiang F."/>
            <person name="Liu H."/>
            <person name="Zhao H."/>
            <person name="Xu D."/>
            <person name="Zhang Y."/>
        </authorList>
    </citation>
    <scope>NUCLEOTIDE SEQUENCE [LARGE SCALE GENOMIC DNA]</scope>
    <source>
        <strain evidence="2">cv. Punajuju</strain>
    </source>
</reference>
<name>A0ACB9ADA2_CICIN</name>
<comment type="caution">
    <text evidence="1">The sequence shown here is derived from an EMBL/GenBank/DDBJ whole genome shotgun (WGS) entry which is preliminary data.</text>
</comment>